<dbReference type="GO" id="GO:0015159">
    <property type="term" value="F:polysaccharide transmembrane transporter activity"/>
    <property type="evidence" value="ECO:0007669"/>
    <property type="project" value="InterPro"/>
</dbReference>
<evidence type="ECO:0000256" key="1">
    <source>
        <dbReference type="ARBA" id="ARBA00022729"/>
    </source>
</evidence>
<gene>
    <name evidence="7" type="primary">exoF2</name>
    <name evidence="7" type="ORF">GCM10011385_03690</name>
</gene>
<name>A0A916RGY0_9HYPH</name>
<keyword evidence="1 3" id="KW-0732">Signal</keyword>
<evidence type="ECO:0000256" key="3">
    <source>
        <dbReference type="SAM" id="SignalP"/>
    </source>
</evidence>
<evidence type="ECO:0000259" key="4">
    <source>
        <dbReference type="Pfam" id="PF02563"/>
    </source>
</evidence>
<evidence type="ECO:0000259" key="5">
    <source>
        <dbReference type="Pfam" id="PF10531"/>
    </source>
</evidence>
<dbReference type="InterPro" id="IPR049712">
    <property type="entry name" value="Poly_export"/>
</dbReference>
<feature type="domain" description="Polysaccharide export protein N-terminal" evidence="4">
    <location>
        <begin position="34"/>
        <end position="120"/>
    </location>
</feature>
<dbReference type="Pfam" id="PF25994">
    <property type="entry name" value="HH_AprE"/>
    <property type="match status" value="1"/>
</dbReference>
<dbReference type="Gene3D" id="3.30.1950.10">
    <property type="entry name" value="wza like domain"/>
    <property type="match status" value="1"/>
</dbReference>
<dbReference type="Gene3D" id="1.10.287.1490">
    <property type="match status" value="1"/>
</dbReference>
<dbReference type="Pfam" id="PF02563">
    <property type="entry name" value="Poly_export"/>
    <property type="match status" value="1"/>
</dbReference>
<keyword evidence="2" id="KW-0175">Coiled coil</keyword>
<evidence type="ECO:0000313" key="7">
    <source>
        <dbReference type="EMBL" id="GGA53493.1"/>
    </source>
</evidence>
<keyword evidence="8" id="KW-1185">Reference proteome</keyword>
<proteinExistence type="predicted"/>
<comment type="caution">
    <text evidence="7">The sequence shown here is derived from an EMBL/GenBank/DDBJ whole genome shotgun (WGS) entry which is preliminary data.</text>
</comment>
<feature type="coiled-coil region" evidence="2">
    <location>
        <begin position="241"/>
        <end position="275"/>
    </location>
</feature>
<dbReference type="InterPro" id="IPR003715">
    <property type="entry name" value="Poly_export_N"/>
</dbReference>
<protein>
    <submittedName>
        <fullName evidence="7">Sugar ABC transporter substrate-binding protein</fullName>
    </submittedName>
</protein>
<feature type="domain" description="Soluble ligand binding" evidence="5">
    <location>
        <begin position="126"/>
        <end position="165"/>
    </location>
</feature>
<dbReference type="Pfam" id="PF10531">
    <property type="entry name" value="SLBB"/>
    <property type="match status" value="1"/>
</dbReference>
<feature type="chain" id="PRO_5038054874" evidence="3">
    <location>
        <begin position="36"/>
        <end position="435"/>
    </location>
</feature>
<evidence type="ECO:0000313" key="8">
    <source>
        <dbReference type="Proteomes" id="UP000636264"/>
    </source>
</evidence>
<dbReference type="EMBL" id="BMIF01000001">
    <property type="protein sequence ID" value="GGA53493.1"/>
    <property type="molecule type" value="Genomic_DNA"/>
</dbReference>
<dbReference type="InterPro" id="IPR058781">
    <property type="entry name" value="HH_AprE-like"/>
</dbReference>
<reference evidence="7" key="1">
    <citation type="journal article" date="2014" name="Int. J. Syst. Evol. Microbiol.">
        <title>Complete genome sequence of Corynebacterium casei LMG S-19264T (=DSM 44701T), isolated from a smear-ripened cheese.</title>
        <authorList>
            <consortium name="US DOE Joint Genome Institute (JGI-PGF)"/>
            <person name="Walter F."/>
            <person name="Albersmeier A."/>
            <person name="Kalinowski J."/>
            <person name="Ruckert C."/>
        </authorList>
    </citation>
    <scope>NUCLEOTIDE SEQUENCE</scope>
    <source>
        <strain evidence="7">CGMCC 1.15320</strain>
    </source>
</reference>
<evidence type="ECO:0000256" key="2">
    <source>
        <dbReference type="SAM" id="Coils"/>
    </source>
</evidence>
<evidence type="ECO:0000259" key="6">
    <source>
        <dbReference type="Pfam" id="PF25994"/>
    </source>
</evidence>
<feature type="domain" description="AprE-like long alpha-helical hairpin" evidence="6">
    <location>
        <begin position="181"/>
        <end position="359"/>
    </location>
</feature>
<dbReference type="AlphaFoldDB" id="A0A916RGY0"/>
<sequence length="435" mass="48196">MTVKRTNRSYASLARTGISALIFALASTTALRAEADDYRLGPQDKVRIKIFEWRATRDEIFEWKALNDVFVVGANGNLSLPFAGEVTAAGQTPTEISEQIGDRLMERMGLGRRPDASVEVVEFRPFFILGEITQPGAFPYRPDLTILQAVSLAGGLRREADRFMRLERERIQSRGEISLIGLERLTLLARRARLEAEINGAEKISFPEDLTGLGDDVVAMQSMTQERFIFESRQRAIQTQIQALDDLNNFLEAELVALEKQLGFLDTQIASIEKELANVTSLVARGIAPAPRQMELERALAGMRSQRLTAETSLLRARQEISRTELQKVQLRTSHANEVATSLRETEASLAATNRKADTALHLLHESELLAPVPSEQVKYTILRTDESGNPVVILANESTPVLPGDTIKVEVLVSMKQAATTNADTVSITSSVRR</sequence>
<reference evidence="7" key="2">
    <citation type="submission" date="2020-09" db="EMBL/GenBank/DDBJ databases">
        <authorList>
            <person name="Sun Q."/>
            <person name="Zhou Y."/>
        </authorList>
    </citation>
    <scope>NUCLEOTIDE SEQUENCE</scope>
    <source>
        <strain evidence="7">CGMCC 1.15320</strain>
    </source>
</reference>
<dbReference type="InterPro" id="IPR019554">
    <property type="entry name" value="Soluble_ligand-bd"/>
</dbReference>
<dbReference type="PANTHER" id="PTHR33619">
    <property type="entry name" value="POLYSACCHARIDE EXPORT PROTEIN GFCE-RELATED"/>
    <property type="match status" value="1"/>
</dbReference>
<dbReference type="Proteomes" id="UP000636264">
    <property type="component" value="Unassembled WGS sequence"/>
</dbReference>
<dbReference type="RefSeq" id="WP_188719220.1">
    <property type="nucleotide sequence ID" value="NZ_BMIF01000001.1"/>
</dbReference>
<organism evidence="7 8">
    <name type="scientific">Nitratireductor aestuarii</name>
    <dbReference type="NCBI Taxonomy" id="1735103"/>
    <lineage>
        <taxon>Bacteria</taxon>
        <taxon>Pseudomonadati</taxon>
        <taxon>Pseudomonadota</taxon>
        <taxon>Alphaproteobacteria</taxon>
        <taxon>Hyphomicrobiales</taxon>
        <taxon>Phyllobacteriaceae</taxon>
        <taxon>Nitratireductor</taxon>
    </lineage>
</organism>
<feature type="signal peptide" evidence="3">
    <location>
        <begin position="1"/>
        <end position="35"/>
    </location>
</feature>
<dbReference type="PANTHER" id="PTHR33619:SF3">
    <property type="entry name" value="POLYSACCHARIDE EXPORT PROTEIN GFCE-RELATED"/>
    <property type="match status" value="1"/>
</dbReference>
<accession>A0A916RGY0</accession>